<comment type="similarity">
    <text evidence="1">Belongs to the bactofilin family.</text>
</comment>
<dbReference type="InterPro" id="IPR007607">
    <property type="entry name" value="BacA/B"/>
</dbReference>
<evidence type="ECO:0000313" key="3">
    <source>
        <dbReference type="Proteomes" id="UP000824161"/>
    </source>
</evidence>
<organism evidence="2 3">
    <name type="scientific">Candidatus Merdimorpha stercoravium</name>
    <dbReference type="NCBI Taxonomy" id="2840863"/>
    <lineage>
        <taxon>Bacteria</taxon>
        <taxon>Pseudomonadati</taxon>
        <taxon>Bacteroidota</taxon>
        <taxon>Flavobacteriia</taxon>
        <taxon>Flavobacteriales</taxon>
        <taxon>Candidatus Merdimorpha</taxon>
    </lineage>
</organism>
<evidence type="ECO:0000313" key="2">
    <source>
        <dbReference type="EMBL" id="HIT97595.1"/>
    </source>
</evidence>
<reference evidence="2" key="1">
    <citation type="submission" date="2020-10" db="EMBL/GenBank/DDBJ databases">
        <authorList>
            <person name="Gilroy R."/>
        </authorList>
    </citation>
    <scope>NUCLEOTIDE SEQUENCE</scope>
    <source>
        <strain evidence="2">1383</strain>
    </source>
</reference>
<dbReference type="AlphaFoldDB" id="A0A9D1KU28"/>
<dbReference type="Pfam" id="PF04519">
    <property type="entry name" value="Bactofilin"/>
    <property type="match status" value="1"/>
</dbReference>
<proteinExistence type="inferred from homology"/>
<sequence length="121" mass="12565">MSSNKNGENSSALSDLNKMSKGTAFKGDIVSNGDFRIDGRFEGTITTSGRIVIGVDGCLDGTVQCLSIDVEGGLNGTVNASEVLSVKKTGRVSGQVTTGKLSVELGAVFDVQSCRMKKEGE</sequence>
<gene>
    <name evidence="2" type="ORF">IAC44_02020</name>
</gene>
<evidence type="ECO:0000256" key="1">
    <source>
        <dbReference type="ARBA" id="ARBA00044755"/>
    </source>
</evidence>
<comment type="caution">
    <text evidence="2">The sequence shown here is derived from an EMBL/GenBank/DDBJ whole genome shotgun (WGS) entry which is preliminary data.</text>
</comment>
<name>A0A9D1KU28_9FLAO</name>
<protein>
    <submittedName>
        <fullName evidence="2">Polymer-forming cytoskeletal protein</fullName>
    </submittedName>
</protein>
<accession>A0A9D1KU28</accession>
<dbReference type="EMBL" id="DVLY01000047">
    <property type="protein sequence ID" value="HIT97595.1"/>
    <property type="molecule type" value="Genomic_DNA"/>
</dbReference>
<dbReference type="Proteomes" id="UP000824161">
    <property type="component" value="Unassembled WGS sequence"/>
</dbReference>
<dbReference type="PANTHER" id="PTHR35024:SF4">
    <property type="entry name" value="POLYMER-FORMING CYTOSKELETAL PROTEIN"/>
    <property type="match status" value="1"/>
</dbReference>
<dbReference type="PANTHER" id="PTHR35024">
    <property type="entry name" value="HYPOTHETICAL CYTOSOLIC PROTEIN"/>
    <property type="match status" value="1"/>
</dbReference>
<reference evidence="2" key="2">
    <citation type="journal article" date="2021" name="PeerJ">
        <title>Extensive microbial diversity within the chicken gut microbiome revealed by metagenomics and culture.</title>
        <authorList>
            <person name="Gilroy R."/>
            <person name="Ravi A."/>
            <person name="Getino M."/>
            <person name="Pursley I."/>
            <person name="Horton D.L."/>
            <person name="Alikhan N.F."/>
            <person name="Baker D."/>
            <person name="Gharbi K."/>
            <person name="Hall N."/>
            <person name="Watson M."/>
            <person name="Adriaenssens E.M."/>
            <person name="Foster-Nyarko E."/>
            <person name="Jarju S."/>
            <person name="Secka A."/>
            <person name="Antonio M."/>
            <person name="Oren A."/>
            <person name="Chaudhuri R.R."/>
            <person name="La Ragione R."/>
            <person name="Hildebrand F."/>
            <person name="Pallen M.J."/>
        </authorList>
    </citation>
    <scope>NUCLEOTIDE SEQUENCE</scope>
    <source>
        <strain evidence="2">1383</strain>
    </source>
</reference>